<evidence type="ECO:0000313" key="4">
    <source>
        <dbReference type="Proteomes" id="UP000315440"/>
    </source>
</evidence>
<proteinExistence type="predicted"/>
<feature type="compositionally biased region" description="Low complexity" evidence="1">
    <location>
        <begin position="190"/>
        <end position="207"/>
    </location>
</feature>
<dbReference type="Proteomes" id="UP000315440">
    <property type="component" value="Unassembled WGS sequence"/>
</dbReference>
<protein>
    <submittedName>
        <fullName evidence="3">Uncharacterized protein</fullName>
    </submittedName>
</protein>
<evidence type="ECO:0000256" key="2">
    <source>
        <dbReference type="SAM" id="SignalP"/>
    </source>
</evidence>
<evidence type="ECO:0000256" key="1">
    <source>
        <dbReference type="SAM" id="MobiDB-lite"/>
    </source>
</evidence>
<organism evidence="3 4">
    <name type="scientific">Pseudobythopirellula maris</name>
    <dbReference type="NCBI Taxonomy" id="2527991"/>
    <lineage>
        <taxon>Bacteria</taxon>
        <taxon>Pseudomonadati</taxon>
        <taxon>Planctomycetota</taxon>
        <taxon>Planctomycetia</taxon>
        <taxon>Pirellulales</taxon>
        <taxon>Lacipirellulaceae</taxon>
        <taxon>Pseudobythopirellula</taxon>
    </lineage>
</organism>
<comment type="caution">
    <text evidence="3">The sequence shown here is derived from an EMBL/GenBank/DDBJ whole genome shotgun (WGS) entry which is preliminary data.</text>
</comment>
<dbReference type="OrthoDB" id="251687at2"/>
<gene>
    <name evidence="3" type="ORF">Mal64_32030</name>
</gene>
<feature type="signal peptide" evidence="2">
    <location>
        <begin position="1"/>
        <end position="21"/>
    </location>
</feature>
<sequence precursor="true">MFRPLAFALPLLFLATTTAWGQESLFSDVAIESVFADETAPEASNTTAAAAGRVTGAGQLAELLEKSGLEGKREGAATVSTKIAESGLTLPATLTVAVDRDQIDVAMTLRKLAEGETLSSKSLLELITTADTAPGVYFVYNASESRLELRHTLSNRGLTPSRLERALRSMARLAELRQKAWGSGKDSDETAANTSSSTPAATPTAAADAPAASAAGLPIGSWIATVGDGQAFAIRIAEDGAFNLVHVKDGKSTTSTGQATRTGDRLTLSGKDNLKIAGNLSGVSADGFELKLGATTLQFKPAKP</sequence>
<keyword evidence="4" id="KW-1185">Reference proteome</keyword>
<feature type="chain" id="PRO_5022766195" evidence="2">
    <location>
        <begin position="22"/>
        <end position="304"/>
    </location>
</feature>
<accession>A0A5C5ZLG3</accession>
<feature type="region of interest" description="Disordered" evidence="1">
    <location>
        <begin position="178"/>
        <end position="207"/>
    </location>
</feature>
<reference evidence="3 4" key="1">
    <citation type="submission" date="2019-02" db="EMBL/GenBank/DDBJ databases">
        <title>Deep-cultivation of Planctomycetes and their phenomic and genomic characterization uncovers novel biology.</title>
        <authorList>
            <person name="Wiegand S."/>
            <person name="Jogler M."/>
            <person name="Boedeker C."/>
            <person name="Pinto D."/>
            <person name="Vollmers J."/>
            <person name="Rivas-Marin E."/>
            <person name="Kohn T."/>
            <person name="Peeters S.H."/>
            <person name="Heuer A."/>
            <person name="Rast P."/>
            <person name="Oberbeckmann S."/>
            <person name="Bunk B."/>
            <person name="Jeske O."/>
            <person name="Meyerdierks A."/>
            <person name="Storesund J.E."/>
            <person name="Kallscheuer N."/>
            <person name="Luecker S."/>
            <person name="Lage O.M."/>
            <person name="Pohl T."/>
            <person name="Merkel B.J."/>
            <person name="Hornburger P."/>
            <person name="Mueller R.-W."/>
            <person name="Bruemmer F."/>
            <person name="Labrenz M."/>
            <person name="Spormann A.M."/>
            <person name="Op Den Camp H."/>
            <person name="Overmann J."/>
            <person name="Amann R."/>
            <person name="Jetten M.S.M."/>
            <person name="Mascher T."/>
            <person name="Medema M.H."/>
            <person name="Devos D.P."/>
            <person name="Kaster A.-K."/>
            <person name="Ovreas L."/>
            <person name="Rohde M."/>
            <person name="Galperin M.Y."/>
            <person name="Jogler C."/>
        </authorList>
    </citation>
    <scope>NUCLEOTIDE SEQUENCE [LARGE SCALE GENOMIC DNA]</scope>
    <source>
        <strain evidence="3 4">Mal64</strain>
    </source>
</reference>
<dbReference type="AlphaFoldDB" id="A0A5C5ZLG3"/>
<name>A0A5C5ZLG3_9BACT</name>
<evidence type="ECO:0000313" key="3">
    <source>
        <dbReference type="EMBL" id="TWT87661.1"/>
    </source>
</evidence>
<dbReference type="RefSeq" id="WP_146401996.1">
    <property type="nucleotide sequence ID" value="NZ_SJPQ01000003.1"/>
</dbReference>
<dbReference type="EMBL" id="SJPQ01000003">
    <property type="protein sequence ID" value="TWT87661.1"/>
    <property type="molecule type" value="Genomic_DNA"/>
</dbReference>
<keyword evidence="2" id="KW-0732">Signal</keyword>